<dbReference type="InterPro" id="IPR049328">
    <property type="entry name" value="TM_ErbB1"/>
</dbReference>
<comment type="subcellular location">
    <subcellularLocation>
        <location evidence="1">Membrane</location>
        <topology evidence="1">Single-pass type I membrane protein</topology>
    </subcellularLocation>
</comment>
<feature type="compositionally biased region" description="Acidic residues" evidence="21">
    <location>
        <begin position="1008"/>
        <end position="1023"/>
    </location>
</feature>
<evidence type="ECO:0000256" key="20">
    <source>
        <dbReference type="PROSITE-ProRule" id="PRU10141"/>
    </source>
</evidence>
<dbReference type="GO" id="GO:0005634">
    <property type="term" value="C:nucleus"/>
    <property type="evidence" value="ECO:0007669"/>
    <property type="project" value="UniProtKB-SubCell"/>
</dbReference>
<keyword evidence="15" id="KW-0325">Glycoprotein</keyword>
<dbReference type="Pfam" id="PF01030">
    <property type="entry name" value="Recep_L_domain"/>
    <property type="match status" value="2"/>
</dbReference>
<dbReference type="Pfam" id="PF14843">
    <property type="entry name" value="GF_recep_IV"/>
    <property type="match status" value="1"/>
</dbReference>
<reference evidence="25" key="2">
    <citation type="submission" date="2025-09" db="UniProtKB">
        <authorList>
            <consortium name="Ensembl"/>
        </authorList>
    </citation>
    <scope>IDENTIFICATION</scope>
</reference>
<evidence type="ECO:0000256" key="2">
    <source>
        <dbReference type="ARBA" id="ARBA00011902"/>
    </source>
</evidence>
<dbReference type="SUPFAM" id="SSF52058">
    <property type="entry name" value="L domain-like"/>
    <property type="match status" value="2"/>
</dbReference>
<comment type="catalytic activity">
    <reaction evidence="16">
        <text>L-tyrosyl-[protein] + ATP = O-phospho-L-tyrosyl-[protein] + ADP + H(+)</text>
        <dbReference type="Rhea" id="RHEA:10596"/>
        <dbReference type="Rhea" id="RHEA-COMP:10136"/>
        <dbReference type="Rhea" id="RHEA-COMP:20101"/>
        <dbReference type="ChEBI" id="CHEBI:15378"/>
        <dbReference type="ChEBI" id="CHEBI:30616"/>
        <dbReference type="ChEBI" id="CHEBI:46858"/>
        <dbReference type="ChEBI" id="CHEBI:61978"/>
        <dbReference type="ChEBI" id="CHEBI:456216"/>
        <dbReference type="EC" id="2.7.10.1"/>
    </reaction>
</comment>
<dbReference type="GO" id="GO:0005006">
    <property type="term" value="F:epidermal growth factor receptor activity"/>
    <property type="evidence" value="ECO:0007669"/>
    <property type="project" value="TreeGrafter"/>
</dbReference>
<keyword evidence="5 22" id="KW-0812">Transmembrane</keyword>
<evidence type="ECO:0000256" key="3">
    <source>
        <dbReference type="ARBA" id="ARBA00022553"/>
    </source>
</evidence>
<feature type="signal peptide" evidence="23">
    <location>
        <begin position="1"/>
        <end position="22"/>
    </location>
</feature>
<keyword evidence="10 22" id="KW-1133">Transmembrane helix</keyword>
<feature type="binding site" evidence="19">
    <location>
        <begin position="720"/>
        <end position="728"/>
    </location>
    <ligand>
        <name>ATP</name>
        <dbReference type="ChEBI" id="CHEBI:30616"/>
    </ligand>
</feature>
<dbReference type="GO" id="GO:0043066">
    <property type="term" value="P:negative regulation of apoptotic process"/>
    <property type="evidence" value="ECO:0007669"/>
    <property type="project" value="TreeGrafter"/>
</dbReference>
<dbReference type="InterPro" id="IPR016245">
    <property type="entry name" value="Tyr_kinase_EGF/ERB/XmrK_rcpt"/>
</dbReference>
<dbReference type="SUPFAM" id="SSF57184">
    <property type="entry name" value="Growth factor receptor domain"/>
    <property type="match status" value="2"/>
</dbReference>
<gene>
    <name evidence="25" type="primary">LOC115537086</name>
</gene>
<dbReference type="Gene3D" id="3.80.20.20">
    <property type="entry name" value="Receptor L-domain"/>
    <property type="match status" value="2"/>
</dbReference>
<dbReference type="InterPro" id="IPR020635">
    <property type="entry name" value="Tyr_kinase_cat_dom"/>
</dbReference>
<comment type="similarity">
    <text evidence="17">Belongs to the protein kinase superfamily. Tyr protein kinase family. EGF receptor subfamily.</text>
</comment>
<dbReference type="InterPro" id="IPR006212">
    <property type="entry name" value="Furin_repeat"/>
</dbReference>
<keyword evidence="11 17" id="KW-0472">Membrane</keyword>
<evidence type="ECO:0000256" key="21">
    <source>
        <dbReference type="SAM" id="MobiDB-lite"/>
    </source>
</evidence>
<evidence type="ECO:0000256" key="8">
    <source>
        <dbReference type="ARBA" id="ARBA00022777"/>
    </source>
</evidence>
<dbReference type="GO" id="GO:0010647">
    <property type="term" value="P:positive regulation of cell communication"/>
    <property type="evidence" value="ECO:0007669"/>
    <property type="project" value="UniProtKB-ARBA"/>
</dbReference>
<organism evidence="25 26">
    <name type="scientific">Gadus morhua</name>
    <name type="common">Atlantic cod</name>
    <dbReference type="NCBI Taxonomy" id="8049"/>
    <lineage>
        <taxon>Eukaryota</taxon>
        <taxon>Metazoa</taxon>
        <taxon>Chordata</taxon>
        <taxon>Craniata</taxon>
        <taxon>Vertebrata</taxon>
        <taxon>Euteleostomi</taxon>
        <taxon>Actinopterygii</taxon>
        <taxon>Neopterygii</taxon>
        <taxon>Teleostei</taxon>
        <taxon>Neoteleostei</taxon>
        <taxon>Acanthomorphata</taxon>
        <taxon>Zeiogadaria</taxon>
        <taxon>Gadariae</taxon>
        <taxon>Gadiformes</taxon>
        <taxon>Gadoidei</taxon>
        <taxon>Gadidae</taxon>
        <taxon>Gadus</taxon>
    </lineage>
</organism>
<keyword evidence="26" id="KW-1185">Reference proteome</keyword>
<protein>
    <recommendedName>
        <fullName evidence="2 17">Receptor protein-tyrosine kinase</fullName>
        <ecNumber evidence="2 17">2.7.10.1</ecNumber>
    </recommendedName>
</protein>
<dbReference type="Gene3D" id="2.10.220.10">
    <property type="entry name" value="Hormone Receptor, Insulin-like Growth Factor Receptor 1, Chain A, domain 2"/>
    <property type="match status" value="3"/>
</dbReference>
<dbReference type="InterPro" id="IPR000494">
    <property type="entry name" value="Rcpt_L-dom"/>
</dbReference>
<dbReference type="InterPro" id="IPR017441">
    <property type="entry name" value="Protein_kinase_ATP_BS"/>
</dbReference>
<dbReference type="Ensembl" id="ENSGMOT00000035967.1">
    <property type="protein sequence ID" value="ENSGMOP00000027109.1"/>
    <property type="gene ID" value="ENSGMOG00000010493.2"/>
</dbReference>
<evidence type="ECO:0000256" key="14">
    <source>
        <dbReference type="ARBA" id="ARBA00023170"/>
    </source>
</evidence>
<feature type="domain" description="Protein kinase" evidence="24">
    <location>
        <begin position="714"/>
        <end position="981"/>
    </location>
</feature>
<dbReference type="GO" id="GO:0048408">
    <property type="term" value="F:epidermal growth factor binding"/>
    <property type="evidence" value="ECO:0007669"/>
    <property type="project" value="TreeGrafter"/>
</dbReference>
<dbReference type="Pfam" id="PF07714">
    <property type="entry name" value="PK_Tyr_Ser-Thr"/>
    <property type="match status" value="1"/>
</dbReference>
<evidence type="ECO:0000256" key="9">
    <source>
        <dbReference type="ARBA" id="ARBA00022840"/>
    </source>
</evidence>
<keyword evidence="6 23" id="KW-0732">Signal</keyword>
<evidence type="ECO:0000256" key="17">
    <source>
        <dbReference type="PIRNR" id="PIRNR000619"/>
    </source>
</evidence>
<dbReference type="PROSITE" id="PS00107">
    <property type="entry name" value="PROTEIN_KINASE_ATP"/>
    <property type="match status" value="1"/>
</dbReference>
<evidence type="ECO:0000256" key="6">
    <source>
        <dbReference type="ARBA" id="ARBA00022729"/>
    </source>
</evidence>
<evidence type="ECO:0000256" key="1">
    <source>
        <dbReference type="ARBA" id="ARBA00004479"/>
    </source>
</evidence>
<dbReference type="GO" id="GO:0005524">
    <property type="term" value="F:ATP binding"/>
    <property type="evidence" value="ECO:0007669"/>
    <property type="project" value="UniProtKB-UniRule"/>
</dbReference>
<dbReference type="InterPro" id="IPR032778">
    <property type="entry name" value="GF_recep_IV"/>
</dbReference>
<dbReference type="Proteomes" id="UP000694546">
    <property type="component" value="Chromosome 23"/>
</dbReference>
<dbReference type="PIRSF" id="PIRSF000619">
    <property type="entry name" value="TyrPK_EGF-R"/>
    <property type="match status" value="1"/>
</dbReference>
<dbReference type="Pfam" id="PF21314">
    <property type="entry name" value="TM_ErbB1"/>
    <property type="match status" value="1"/>
</dbReference>
<evidence type="ECO:0000256" key="12">
    <source>
        <dbReference type="ARBA" id="ARBA00023137"/>
    </source>
</evidence>
<dbReference type="PROSITE" id="PS50011">
    <property type="entry name" value="PROTEIN_KINASE_DOM"/>
    <property type="match status" value="1"/>
</dbReference>
<dbReference type="GeneTree" id="ENSGT00940000155450"/>
<dbReference type="Gene3D" id="3.30.200.20">
    <property type="entry name" value="Phosphorylase Kinase, domain 1"/>
    <property type="match status" value="1"/>
</dbReference>
<dbReference type="InterPro" id="IPR001245">
    <property type="entry name" value="Ser-Thr/Tyr_kinase_cat_dom"/>
</dbReference>
<evidence type="ECO:0000256" key="4">
    <source>
        <dbReference type="ARBA" id="ARBA00022679"/>
    </source>
</evidence>
<dbReference type="PROSITE" id="PS00109">
    <property type="entry name" value="PROTEIN_KINASE_TYR"/>
    <property type="match status" value="1"/>
</dbReference>
<evidence type="ECO:0000256" key="5">
    <source>
        <dbReference type="ARBA" id="ARBA00022692"/>
    </source>
</evidence>
<evidence type="ECO:0000256" key="10">
    <source>
        <dbReference type="ARBA" id="ARBA00022989"/>
    </source>
</evidence>
<evidence type="ECO:0000256" key="15">
    <source>
        <dbReference type="ARBA" id="ARBA00023180"/>
    </source>
</evidence>
<dbReference type="InterPro" id="IPR000719">
    <property type="entry name" value="Prot_kinase_dom"/>
</dbReference>
<dbReference type="InterPro" id="IPR050122">
    <property type="entry name" value="RTK"/>
</dbReference>
<dbReference type="SMART" id="SM00219">
    <property type="entry name" value="TyrKc"/>
    <property type="match status" value="1"/>
</dbReference>
<dbReference type="EC" id="2.7.10.1" evidence="2 17"/>
<dbReference type="InterPro" id="IPR036941">
    <property type="entry name" value="Rcpt_L-dom_sf"/>
</dbReference>
<dbReference type="GO" id="GO:0043235">
    <property type="term" value="C:receptor complex"/>
    <property type="evidence" value="ECO:0007669"/>
    <property type="project" value="TreeGrafter"/>
</dbReference>
<evidence type="ECO:0000256" key="16">
    <source>
        <dbReference type="ARBA" id="ARBA00051243"/>
    </source>
</evidence>
<dbReference type="AlphaFoldDB" id="A0A8C5A642"/>
<dbReference type="Gene3D" id="1.10.510.10">
    <property type="entry name" value="Transferase(Phosphotransferase) domain 1"/>
    <property type="match status" value="1"/>
</dbReference>
<dbReference type="GO" id="GO:0009925">
    <property type="term" value="C:basal plasma membrane"/>
    <property type="evidence" value="ECO:0007669"/>
    <property type="project" value="TreeGrafter"/>
</dbReference>
<keyword evidence="4 17" id="KW-0808">Transferase</keyword>
<feature type="active site" description="Proton acceptor" evidence="18">
    <location>
        <position position="839"/>
    </location>
</feature>
<dbReference type="GO" id="GO:0009966">
    <property type="term" value="P:regulation of signal transduction"/>
    <property type="evidence" value="ECO:0007669"/>
    <property type="project" value="UniProtKB-ARBA"/>
</dbReference>
<accession>A0A8C5A642</accession>
<evidence type="ECO:0000256" key="13">
    <source>
        <dbReference type="ARBA" id="ARBA00023157"/>
    </source>
</evidence>
<evidence type="ECO:0000256" key="22">
    <source>
        <dbReference type="SAM" id="Phobius"/>
    </source>
</evidence>
<keyword evidence="7 17" id="KW-0547">Nucleotide-binding</keyword>
<dbReference type="PANTHER" id="PTHR24416">
    <property type="entry name" value="TYROSINE-PROTEIN KINASE RECEPTOR"/>
    <property type="match status" value="1"/>
</dbReference>
<keyword evidence="13" id="KW-1015">Disulfide bond</keyword>
<keyword evidence="14 17" id="KW-0675">Receptor</keyword>
<dbReference type="InterPro" id="IPR044912">
    <property type="entry name" value="Egfr_JX_dom"/>
</dbReference>
<feature type="chain" id="PRO_5046805717" description="Receptor protein-tyrosine kinase" evidence="23">
    <location>
        <begin position="23"/>
        <end position="1198"/>
    </location>
</feature>
<evidence type="ECO:0000256" key="23">
    <source>
        <dbReference type="SAM" id="SignalP"/>
    </source>
</evidence>
<dbReference type="RefSeq" id="XP_030204590.1">
    <property type="nucleotide sequence ID" value="XM_030348730.1"/>
</dbReference>
<dbReference type="Pfam" id="PF00757">
    <property type="entry name" value="Furin-like"/>
    <property type="match status" value="1"/>
</dbReference>
<dbReference type="GeneID" id="115537086"/>
<dbReference type="SUPFAM" id="SSF56112">
    <property type="entry name" value="Protein kinase-like (PK-like)"/>
    <property type="match status" value="1"/>
</dbReference>
<dbReference type="InterPro" id="IPR008266">
    <property type="entry name" value="Tyr_kinase_AS"/>
</dbReference>
<keyword evidence="3" id="KW-0597">Phosphoprotein</keyword>
<proteinExistence type="inferred from homology"/>
<feature type="compositionally biased region" description="Polar residues" evidence="21">
    <location>
        <begin position="1031"/>
        <end position="1045"/>
    </location>
</feature>
<dbReference type="InterPro" id="IPR009030">
    <property type="entry name" value="Growth_fac_rcpt_cys_sf"/>
</dbReference>
<dbReference type="GO" id="GO:0050679">
    <property type="term" value="P:positive regulation of epithelial cell proliferation"/>
    <property type="evidence" value="ECO:0007669"/>
    <property type="project" value="TreeGrafter"/>
</dbReference>
<evidence type="ECO:0000259" key="24">
    <source>
        <dbReference type="PROSITE" id="PS50011"/>
    </source>
</evidence>
<dbReference type="GO" id="GO:0023056">
    <property type="term" value="P:positive regulation of signaling"/>
    <property type="evidence" value="ECO:0007669"/>
    <property type="project" value="UniProtKB-ARBA"/>
</dbReference>
<evidence type="ECO:0000256" key="11">
    <source>
        <dbReference type="ARBA" id="ARBA00023136"/>
    </source>
</evidence>
<feature type="transmembrane region" description="Helical" evidence="22">
    <location>
        <begin position="647"/>
        <end position="670"/>
    </location>
</feature>
<dbReference type="GO" id="GO:0022008">
    <property type="term" value="P:neurogenesis"/>
    <property type="evidence" value="ECO:0007669"/>
    <property type="project" value="TreeGrafter"/>
</dbReference>
<dbReference type="InterPro" id="IPR011009">
    <property type="entry name" value="Kinase-like_dom_sf"/>
</dbReference>
<dbReference type="InterPro" id="IPR006211">
    <property type="entry name" value="Furin-like_Cys-rich_dom"/>
</dbReference>
<name>A0A8C5A642_GADMO</name>
<evidence type="ECO:0000256" key="7">
    <source>
        <dbReference type="ARBA" id="ARBA00022741"/>
    </source>
</evidence>
<dbReference type="SMART" id="SM00261">
    <property type="entry name" value="FU"/>
    <property type="match status" value="4"/>
</dbReference>
<evidence type="ECO:0000313" key="25">
    <source>
        <dbReference type="Ensembl" id="ENSGMOP00000027109.1"/>
    </source>
</evidence>
<keyword evidence="12 17" id="KW-0829">Tyrosine-protein kinase</keyword>
<keyword evidence="8 17" id="KW-0418">Kinase</keyword>
<feature type="region of interest" description="Disordered" evidence="21">
    <location>
        <begin position="1008"/>
        <end position="1045"/>
    </location>
</feature>
<keyword evidence="9 17" id="KW-0067">ATP-binding</keyword>
<dbReference type="PRINTS" id="PR00109">
    <property type="entry name" value="TYRKINASE"/>
</dbReference>
<evidence type="ECO:0000256" key="18">
    <source>
        <dbReference type="PIRSR" id="PIRSR000619-1"/>
    </source>
</evidence>
<dbReference type="Gene3D" id="6.10.250.2930">
    <property type="match status" value="1"/>
</dbReference>
<dbReference type="PANTHER" id="PTHR24416:SF91">
    <property type="entry name" value="EPIDERMAL GROWTH FACTOR RECEPTOR"/>
    <property type="match status" value="1"/>
</dbReference>
<reference evidence="25" key="1">
    <citation type="submission" date="2025-08" db="UniProtKB">
        <authorList>
            <consortium name="Ensembl"/>
        </authorList>
    </citation>
    <scope>IDENTIFICATION</scope>
</reference>
<evidence type="ECO:0000256" key="19">
    <source>
        <dbReference type="PIRSR" id="PIRSR000619-2"/>
    </source>
</evidence>
<dbReference type="CDD" id="cd00064">
    <property type="entry name" value="FU"/>
    <property type="match status" value="3"/>
</dbReference>
<feature type="binding site" evidence="19 20">
    <location>
        <position position="747"/>
    </location>
    <ligand>
        <name>ATP</name>
        <dbReference type="ChEBI" id="CHEBI:30616"/>
    </ligand>
</feature>
<evidence type="ECO:0000313" key="26">
    <source>
        <dbReference type="Proteomes" id="UP000694546"/>
    </source>
</evidence>
<sequence>MRLVRNGLTLLAVLLRICGSLTVKEKVCKGTSNQLALLGTYDEHYDNLVRVYTDCTVLLENLEITYIQQHRDLSFLSSVREVGGHVLIAINKVDTFPLANLRLIRGHTLYEKKYALVVMANYDKNNTSETLNYTSGLRQLELTGLTEIMKGGVKFANNPLLCNVETIQWSDIVDQSTHPTMQFMNQTFPRNCGNCDPSCNGSCWTAGPQHCQTFTKLVCAGQCSGRCRGPKPKDCCNEQCAAGCTGPSATQCLVCKTFSDDGVCKENCPRLMVYDPILHQLAPNPNAKYSFGSACVKSCPYHYVVTDDGACVRSCRAGTREVKENGVQHCKKCDGPCPKACDGVGVGSLQGAISINASNIESFRNCTKINGGVPLNAITFSGDKYDNIPPMDPAKLEYFRTVKEITGYLFIHQWPENMTSLAVFENLEIIRGRHTHNQYSLAVVRAPHLRWLGLRSLKEISAGKVIIKQNPLLCYTGPHRWARLLHASGETVIVNNSNQTTCEIQNHTCDPECTDAGCWGPGPDMCISCLHFNRRGRCVVLCNLLEGEPREGLVNSSCVQCHPECLAKSGTPTCHGQGPDQCFECAHSKDGPHCVGRCPHEVPVDGETVISKYADAQGLCQPCHQNCTQGCSGPGPAGCHRAPVQSLMALGIVGGLLVAVVLWLGVSVLLRRRHIKRRRTLRRLLQERELVEPVTPSGEAPNQALLRILKETEIKKVRVLGSGAFGTVFKGLWIPDGENVRIPVAIKVLREATSQKANKEILDEAYVMASVDHPHVCRLLGICLTSSVQLVTQLMPCGCLLDYVRHHREHIGSQWLLNWCVQIAKGMGYLEERHLVHRDLAARNVLVKTPQHVKITDFGLARLLAADEKEYHADGGKVPIKWMALESIVQWTYTHQSDVWSYGVTMWELMTFGSRPYESIPASEISSILERGDRLPQPPICTIDVYMIMVKCWMIDSSSRPRFRELVVELSKMARDPSRYLVIQGDRRMQLPSPTDPRFFSRMVSNEGLEEMEDPEGAEDPDEYLLPSKGQDANSSYPHRCSTNSHSARGNSFVLRYISDPTQTTLEGDDLTPGPEYMNQSHGGSSLSSRLSEVVNPNYEDLGWGASALPATLEDASSSPEATDEPKRLTCLFEAPEYLNIAQTQSFLLRYANDSLDNPDYQADFLPASATNSSSRFLPAVENLEYLTQNTAVQPPVR</sequence>